<proteinExistence type="predicted"/>
<name>A0A2T2YBJ6_9BACT</name>
<gene>
    <name evidence="1" type="ORF">AHMF7605_04735</name>
</gene>
<dbReference type="Proteomes" id="UP000240357">
    <property type="component" value="Unassembled WGS sequence"/>
</dbReference>
<reference evidence="1 2" key="1">
    <citation type="submission" date="2018-03" db="EMBL/GenBank/DDBJ databases">
        <title>Adhaeribacter sp. HMF7605 Genome sequencing and assembly.</title>
        <authorList>
            <person name="Kang H."/>
            <person name="Kang J."/>
            <person name="Cha I."/>
            <person name="Kim H."/>
            <person name="Joh K."/>
        </authorList>
    </citation>
    <scope>NUCLEOTIDE SEQUENCE [LARGE SCALE GENOMIC DNA]</scope>
    <source>
        <strain evidence="1 2">HMF7605</strain>
    </source>
</reference>
<evidence type="ECO:0000313" key="1">
    <source>
        <dbReference type="EMBL" id="PSR52879.1"/>
    </source>
</evidence>
<dbReference type="AlphaFoldDB" id="A0A2T2YBJ6"/>
<comment type="caution">
    <text evidence="1">The sequence shown here is derived from an EMBL/GenBank/DDBJ whole genome shotgun (WGS) entry which is preliminary data.</text>
</comment>
<keyword evidence="2" id="KW-1185">Reference proteome</keyword>
<sequence length="75" mass="8199">MKAQSYLNNIEVQDFLYSISGSLSGLIQNSLICSGQGVNIWVGKLLIAHAKNQELFHLKNLVSIKTSSAIPNLIL</sequence>
<organism evidence="1 2">
    <name type="scientific">Adhaeribacter arboris</name>
    <dbReference type="NCBI Taxonomy" id="2072846"/>
    <lineage>
        <taxon>Bacteria</taxon>
        <taxon>Pseudomonadati</taxon>
        <taxon>Bacteroidota</taxon>
        <taxon>Cytophagia</taxon>
        <taxon>Cytophagales</taxon>
        <taxon>Hymenobacteraceae</taxon>
        <taxon>Adhaeribacter</taxon>
    </lineage>
</organism>
<accession>A0A2T2YBJ6</accession>
<evidence type="ECO:0000313" key="2">
    <source>
        <dbReference type="Proteomes" id="UP000240357"/>
    </source>
</evidence>
<dbReference type="EMBL" id="PYFT01000001">
    <property type="protein sequence ID" value="PSR52879.1"/>
    <property type="molecule type" value="Genomic_DNA"/>
</dbReference>
<protein>
    <submittedName>
        <fullName evidence="1">Uncharacterized protein</fullName>
    </submittedName>
</protein>
<dbReference type="RefSeq" id="WP_106926940.1">
    <property type="nucleotide sequence ID" value="NZ_PYFT01000001.1"/>
</dbReference>